<dbReference type="InterPro" id="IPR029016">
    <property type="entry name" value="GAF-like_dom_sf"/>
</dbReference>
<dbReference type="InterPro" id="IPR003018">
    <property type="entry name" value="GAF"/>
</dbReference>
<dbReference type="Gene3D" id="3.30.450.40">
    <property type="match status" value="1"/>
</dbReference>
<evidence type="ECO:0000313" key="4">
    <source>
        <dbReference type="Proteomes" id="UP000573599"/>
    </source>
</evidence>
<feature type="transmembrane region" description="Helical" evidence="1">
    <location>
        <begin position="45"/>
        <end position="66"/>
    </location>
</feature>
<evidence type="ECO:0000259" key="2">
    <source>
        <dbReference type="Pfam" id="PF01590"/>
    </source>
</evidence>
<dbReference type="Proteomes" id="UP000573599">
    <property type="component" value="Unassembled WGS sequence"/>
</dbReference>
<keyword evidence="1" id="KW-0812">Transmembrane</keyword>
<keyword evidence="1" id="KW-0472">Membrane</keyword>
<feature type="transmembrane region" description="Helical" evidence="1">
    <location>
        <begin position="6"/>
        <end position="24"/>
    </location>
</feature>
<dbReference type="Pfam" id="PF01590">
    <property type="entry name" value="GAF"/>
    <property type="match status" value="1"/>
</dbReference>
<feature type="transmembrane region" description="Helical" evidence="1">
    <location>
        <begin position="72"/>
        <end position="93"/>
    </location>
</feature>
<accession>A0A852WK87</accession>
<gene>
    <name evidence="3" type="ORF">BJ986_000199</name>
</gene>
<reference evidence="3 4" key="1">
    <citation type="submission" date="2020-07" db="EMBL/GenBank/DDBJ databases">
        <title>Sequencing the genomes of 1000 actinobacteria strains.</title>
        <authorList>
            <person name="Klenk H.-P."/>
        </authorList>
    </citation>
    <scope>NUCLEOTIDE SEQUENCE [LARGE SCALE GENOMIC DNA]</scope>
    <source>
        <strain evidence="3 4">DSM 23987</strain>
    </source>
</reference>
<feature type="domain" description="GAF" evidence="2">
    <location>
        <begin position="225"/>
        <end position="280"/>
    </location>
</feature>
<dbReference type="EMBL" id="JACCAB010000001">
    <property type="protein sequence ID" value="NYG05712.1"/>
    <property type="molecule type" value="Genomic_DNA"/>
</dbReference>
<evidence type="ECO:0000313" key="3">
    <source>
        <dbReference type="EMBL" id="NYG05712.1"/>
    </source>
</evidence>
<name>A0A852WK87_9MICO</name>
<dbReference type="AlphaFoldDB" id="A0A852WK87"/>
<dbReference type="SUPFAM" id="SSF55781">
    <property type="entry name" value="GAF domain-like"/>
    <property type="match status" value="1"/>
</dbReference>
<organism evidence="3 4">
    <name type="scientific">Pedococcus badiiscoriae</name>
    <dbReference type="NCBI Taxonomy" id="642776"/>
    <lineage>
        <taxon>Bacteria</taxon>
        <taxon>Bacillati</taxon>
        <taxon>Actinomycetota</taxon>
        <taxon>Actinomycetes</taxon>
        <taxon>Micrococcales</taxon>
        <taxon>Intrasporangiaceae</taxon>
        <taxon>Pedococcus</taxon>
    </lineage>
</organism>
<proteinExistence type="predicted"/>
<dbReference type="RefSeq" id="WP_179420303.1">
    <property type="nucleotide sequence ID" value="NZ_JACCAB010000001.1"/>
</dbReference>
<protein>
    <recommendedName>
        <fullName evidence="2">GAF domain-containing protein</fullName>
    </recommendedName>
</protein>
<keyword evidence="1" id="KW-1133">Transmembrane helix</keyword>
<keyword evidence="4" id="KW-1185">Reference proteome</keyword>
<evidence type="ECO:0000256" key="1">
    <source>
        <dbReference type="SAM" id="Phobius"/>
    </source>
</evidence>
<sequence>MGTWIGHYWPETIAALATIGVLIIGRLRRLVLRFNRWWYSSTAGWVTKSVPVVAASAAVAVQVVVGNEQMPALAHGALVAALLTAIAVIPPVLEQATAERVADEAIERITHDFNRTLLPLSAAVRDYTEANGGRKSELRGSALVVALAAASSLMGGSDIRAICYHASGSKPARTLRPVHTLGRSDEASRTFDEQTQVGAEVFDYLDARRVRFCRSIEEDPTLGYQASADAPIWKSFVSAPVVVHSDVVGMVTVDSKLERDFNQDEDPYLLQTIANLLAVTWKA</sequence>
<comment type="caution">
    <text evidence="3">The sequence shown here is derived from an EMBL/GenBank/DDBJ whole genome shotgun (WGS) entry which is preliminary data.</text>
</comment>